<gene>
    <name evidence="1" type="ORF">TRIATDRAFT_306238</name>
</gene>
<evidence type="ECO:0000313" key="1">
    <source>
        <dbReference type="EMBL" id="EHK47510.1"/>
    </source>
</evidence>
<sequence>MPSDQGGAIFIDVSLGQRDEPGRMQVSHQQAHHSAGNTWEKGLIYVAPTCQSTEHIVPACRLVGCSPRPGQAVNRPPCVPNDEHVVSPLQPIAGVPSDKIPTRLGLVLSRSPSDLAPTLRDRQVPIVALLVPVYERPGASLEPSR</sequence>
<keyword evidence="2" id="KW-1185">Reference proteome</keyword>
<evidence type="ECO:0000313" key="2">
    <source>
        <dbReference type="Proteomes" id="UP000005426"/>
    </source>
</evidence>
<organism evidence="1 2">
    <name type="scientific">Hypocrea atroviridis (strain ATCC 20476 / IMI 206040)</name>
    <name type="common">Trichoderma atroviride</name>
    <dbReference type="NCBI Taxonomy" id="452589"/>
    <lineage>
        <taxon>Eukaryota</taxon>
        <taxon>Fungi</taxon>
        <taxon>Dikarya</taxon>
        <taxon>Ascomycota</taxon>
        <taxon>Pezizomycotina</taxon>
        <taxon>Sordariomycetes</taxon>
        <taxon>Hypocreomycetidae</taxon>
        <taxon>Hypocreales</taxon>
        <taxon>Hypocreaceae</taxon>
        <taxon>Trichoderma</taxon>
    </lineage>
</organism>
<protein>
    <submittedName>
        <fullName evidence="1">Uncharacterized protein</fullName>
    </submittedName>
</protein>
<dbReference type="Proteomes" id="UP000005426">
    <property type="component" value="Unassembled WGS sequence"/>
</dbReference>
<dbReference type="EMBL" id="ABDG02000020">
    <property type="protein sequence ID" value="EHK47510.1"/>
    <property type="molecule type" value="Genomic_DNA"/>
</dbReference>
<proteinExistence type="predicted"/>
<dbReference type="KEGG" id="tatv:25782654"/>
<dbReference type="GeneID" id="25782654"/>
<accession>G9NPP4</accession>
<dbReference type="OrthoDB" id="10356575at2759"/>
<dbReference type="AlphaFoldDB" id="G9NPP4"/>
<reference evidence="1 2" key="1">
    <citation type="journal article" date="2011" name="Genome Biol.">
        <title>Comparative genome sequence analysis underscores mycoparasitism as the ancestral life style of Trichoderma.</title>
        <authorList>
            <person name="Kubicek C.P."/>
            <person name="Herrera-Estrella A."/>
            <person name="Seidl-Seiboth V."/>
            <person name="Martinez D.A."/>
            <person name="Druzhinina I.S."/>
            <person name="Thon M."/>
            <person name="Zeilinger S."/>
            <person name="Casas-Flores S."/>
            <person name="Horwitz B.A."/>
            <person name="Mukherjee P.K."/>
            <person name="Mukherjee M."/>
            <person name="Kredics L."/>
            <person name="Alcaraz L.D."/>
            <person name="Aerts A."/>
            <person name="Antal Z."/>
            <person name="Atanasova L."/>
            <person name="Cervantes-Badillo M.G."/>
            <person name="Challacombe J."/>
            <person name="Chertkov O."/>
            <person name="McCluskey K."/>
            <person name="Coulpier F."/>
            <person name="Deshpande N."/>
            <person name="von Doehren H."/>
            <person name="Ebbole D.J."/>
            <person name="Esquivel-Naranjo E.U."/>
            <person name="Fekete E."/>
            <person name="Flipphi M."/>
            <person name="Glaser F."/>
            <person name="Gomez-Rodriguez E.Y."/>
            <person name="Gruber S."/>
            <person name="Han C."/>
            <person name="Henrissat B."/>
            <person name="Hermosa R."/>
            <person name="Hernandez-Onate M."/>
            <person name="Karaffa L."/>
            <person name="Kosti I."/>
            <person name="Le Crom S."/>
            <person name="Lindquist E."/>
            <person name="Lucas S."/>
            <person name="Luebeck M."/>
            <person name="Luebeck P.S."/>
            <person name="Margeot A."/>
            <person name="Metz B."/>
            <person name="Misra M."/>
            <person name="Nevalainen H."/>
            <person name="Omann M."/>
            <person name="Packer N."/>
            <person name="Perrone G."/>
            <person name="Uresti-Rivera E.E."/>
            <person name="Salamov A."/>
            <person name="Schmoll M."/>
            <person name="Seiboth B."/>
            <person name="Shapiro H."/>
            <person name="Sukno S."/>
            <person name="Tamayo-Ramos J.A."/>
            <person name="Tisch D."/>
            <person name="Wiest A."/>
            <person name="Wilkinson H.H."/>
            <person name="Zhang M."/>
            <person name="Coutinho P.M."/>
            <person name="Kenerley C.M."/>
            <person name="Monte E."/>
            <person name="Baker S.E."/>
            <person name="Grigoriev I.V."/>
        </authorList>
    </citation>
    <scope>NUCLEOTIDE SEQUENCE [LARGE SCALE GENOMIC DNA]</scope>
    <source>
        <strain evidence="2">ATCC 20476 / IMI 206040</strain>
    </source>
</reference>
<name>G9NPP4_HYPAI</name>
<comment type="caution">
    <text evidence="1">The sequence shown here is derived from an EMBL/GenBank/DDBJ whole genome shotgun (WGS) entry which is preliminary data.</text>
</comment>
<dbReference type="RefSeq" id="XP_013945715.1">
    <property type="nucleotide sequence ID" value="XM_014090240.1"/>
</dbReference>
<dbReference type="HOGENOM" id="CLU_1787113_0_0_1"/>